<feature type="compositionally biased region" description="Basic and acidic residues" evidence="1">
    <location>
        <begin position="105"/>
        <end position="162"/>
    </location>
</feature>
<feature type="region of interest" description="Disordered" evidence="1">
    <location>
        <begin position="101"/>
        <end position="192"/>
    </location>
</feature>
<dbReference type="EMBL" id="JARKIB010000015">
    <property type="protein sequence ID" value="KAJ7771731.1"/>
    <property type="molecule type" value="Genomic_DNA"/>
</dbReference>
<dbReference type="AlphaFoldDB" id="A0AAD7JTU7"/>
<accession>A0AAD7JTU7</accession>
<dbReference type="Proteomes" id="UP001215598">
    <property type="component" value="Unassembled WGS sequence"/>
</dbReference>
<comment type="caution">
    <text evidence="2">The sequence shown here is derived from an EMBL/GenBank/DDBJ whole genome shotgun (WGS) entry which is preliminary data.</text>
</comment>
<organism evidence="2 3">
    <name type="scientific">Mycena metata</name>
    <dbReference type="NCBI Taxonomy" id="1033252"/>
    <lineage>
        <taxon>Eukaryota</taxon>
        <taxon>Fungi</taxon>
        <taxon>Dikarya</taxon>
        <taxon>Basidiomycota</taxon>
        <taxon>Agaricomycotina</taxon>
        <taxon>Agaricomycetes</taxon>
        <taxon>Agaricomycetidae</taxon>
        <taxon>Agaricales</taxon>
        <taxon>Marasmiineae</taxon>
        <taxon>Mycenaceae</taxon>
        <taxon>Mycena</taxon>
    </lineage>
</organism>
<feature type="compositionally biased region" description="Basic and acidic residues" evidence="1">
    <location>
        <begin position="170"/>
        <end position="192"/>
    </location>
</feature>
<reference evidence="2" key="1">
    <citation type="submission" date="2023-03" db="EMBL/GenBank/DDBJ databases">
        <title>Massive genome expansion in bonnet fungi (Mycena s.s.) driven by repeated elements and novel gene families across ecological guilds.</title>
        <authorList>
            <consortium name="Lawrence Berkeley National Laboratory"/>
            <person name="Harder C.B."/>
            <person name="Miyauchi S."/>
            <person name="Viragh M."/>
            <person name="Kuo A."/>
            <person name="Thoen E."/>
            <person name="Andreopoulos B."/>
            <person name="Lu D."/>
            <person name="Skrede I."/>
            <person name="Drula E."/>
            <person name="Henrissat B."/>
            <person name="Morin E."/>
            <person name="Kohler A."/>
            <person name="Barry K."/>
            <person name="LaButti K."/>
            <person name="Morin E."/>
            <person name="Salamov A."/>
            <person name="Lipzen A."/>
            <person name="Mereny Z."/>
            <person name="Hegedus B."/>
            <person name="Baldrian P."/>
            <person name="Stursova M."/>
            <person name="Weitz H."/>
            <person name="Taylor A."/>
            <person name="Grigoriev I.V."/>
            <person name="Nagy L.G."/>
            <person name="Martin F."/>
            <person name="Kauserud H."/>
        </authorList>
    </citation>
    <scope>NUCLEOTIDE SEQUENCE</scope>
    <source>
        <strain evidence="2">CBHHK182m</strain>
    </source>
</reference>
<feature type="region of interest" description="Disordered" evidence="1">
    <location>
        <begin position="1"/>
        <end position="24"/>
    </location>
</feature>
<sequence>MASRLGRQAFSTTARAARSRTRSNVHVPRRFMSADAGAHHEFKPKPDLPWIVTFVIVVHCTVSYLTLHDELNLGRCHNFSSSCIYCRSRDLRLRTDLDALEQEEEKSGKEGKKESGKDEKKEDAAKDEKKGAKDEKKEDAKGGEEGKDATKQREKEESKGGKLESTPSKEFSDGKEQQEKKGDKKGEKEESK</sequence>
<keyword evidence="3" id="KW-1185">Reference proteome</keyword>
<proteinExistence type="predicted"/>
<evidence type="ECO:0000256" key="1">
    <source>
        <dbReference type="SAM" id="MobiDB-lite"/>
    </source>
</evidence>
<name>A0AAD7JTU7_9AGAR</name>
<evidence type="ECO:0000313" key="3">
    <source>
        <dbReference type="Proteomes" id="UP001215598"/>
    </source>
</evidence>
<gene>
    <name evidence="2" type="ORF">B0H16DRAFT_1514521</name>
</gene>
<evidence type="ECO:0000313" key="2">
    <source>
        <dbReference type="EMBL" id="KAJ7771731.1"/>
    </source>
</evidence>
<protein>
    <submittedName>
        <fullName evidence="2">Uncharacterized protein</fullName>
    </submittedName>
</protein>